<dbReference type="EMBL" id="BGPR01000063">
    <property type="protein sequence ID" value="GBL89088.1"/>
    <property type="molecule type" value="Genomic_DNA"/>
</dbReference>
<comment type="caution">
    <text evidence="1">The sequence shown here is derived from an EMBL/GenBank/DDBJ whole genome shotgun (WGS) entry which is preliminary data.</text>
</comment>
<evidence type="ECO:0000313" key="2">
    <source>
        <dbReference type="Proteomes" id="UP000499080"/>
    </source>
</evidence>
<name>A0A4Y2BAM2_ARAVE</name>
<proteinExistence type="predicted"/>
<evidence type="ECO:0000313" key="1">
    <source>
        <dbReference type="EMBL" id="GBL89088.1"/>
    </source>
</evidence>
<keyword evidence="2" id="KW-1185">Reference proteome</keyword>
<reference evidence="1 2" key="1">
    <citation type="journal article" date="2019" name="Sci. Rep.">
        <title>Orb-weaving spider Araneus ventricosus genome elucidates the spidroin gene catalogue.</title>
        <authorList>
            <person name="Kono N."/>
            <person name="Nakamura H."/>
            <person name="Ohtoshi R."/>
            <person name="Moran D.A.P."/>
            <person name="Shinohara A."/>
            <person name="Yoshida Y."/>
            <person name="Fujiwara M."/>
            <person name="Mori M."/>
            <person name="Tomita M."/>
            <person name="Arakawa K."/>
        </authorList>
    </citation>
    <scope>NUCLEOTIDE SEQUENCE [LARGE SCALE GENOMIC DNA]</scope>
</reference>
<organism evidence="1 2">
    <name type="scientific">Araneus ventricosus</name>
    <name type="common">Orbweaver spider</name>
    <name type="synonym">Epeira ventricosa</name>
    <dbReference type="NCBI Taxonomy" id="182803"/>
    <lineage>
        <taxon>Eukaryota</taxon>
        <taxon>Metazoa</taxon>
        <taxon>Ecdysozoa</taxon>
        <taxon>Arthropoda</taxon>
        <taxon>Chelicerata</taxon>
        <taxon>Arachnida</taxon>
        <taxon>Araneae</taxon>
        <taxon>Araneomorphae</taxon>
        <taxon>Entelegynae</taxon>
        <taxon>Araneoidea</taxon>
        <taxon>Araneidae</taxon>
        <taxon>Araneus</taxon>
    </lineage>
</organism>
<accession>A0A4Y2BAM2</accession>
<protein>
    <submittedName>
        <fullName evidence="1">Uncharacterized protein</fullName>
    </submittedName>
</protein>
<sequence>MSQRWIWRSVRRSRRMPLQIRPRWPSDKVSALGPEDSKFETRFRRVLGLLHVKSYVGSQTSSRWRGAEVWRGCQLRRRPRHLIVVQNYVPK</sequence>
<dbReference type="AlphaFoldDB" id="A0A4Y2BAM2"/>
<gene>
    <name evidence="1" type="ORF">AVEN_255225_1</name>
</gene>
<dbReference type="Proteomes" id="UP000499080">
    <property type="component" value="Unassembled WGS sequence"/>
</dbReference>